<name>K1LZP1_CECL9</name>
<dbReference type="Pfam" id="PF00149">
    <property type="entry name" value="Metallophos"/>
    <property type="match status" value="1"/>
</dbReference>
<dbReference type="AlphaFoldDB" id="K1LZP1"/>
<dbReference type="Proteomes" id="UP000004478">
    <property type="component" value="Unassembled WGS sequence"/>
</dbReference>
<dbReference type="GO" id="GO:0016787">
    <property type="term" value="F:hydrolase activity"/>
    <property type="evidence" value="ECO:0007669"/>
    <property type="project" value="InterPro"/>
</dbReference>
<dbReference type="Gene3D" id="3.60.21.10">
    <property type="match status" value="1"/>
</dbReference>
<dbReference type="SUPFAM" id="SSF56300">
    <property type="entry name" value="Metallo-dependent phosphatases"/>
    <property type="match status" value="1"/>
</dbReference>
<keyword evidence="3" id="KW-1185">Reference proteome</keyword>
<protein>
    <recommendedName>
        <fullName evidence="1">Calcineurin-like phosphoesterase domain-containing protein</fullName>
    </recommendedName>
</protein>
<proteinExistence type="predicted"/>
<evidence type="ECO:0000313" key="2">
    <source>
        <dbReference type="EMBL" id="EKB49584.1"/>
    </source>
</evidence>
<feature type="domain" description="Calcineurin-like phosphoesterase" evidence="1">
    <location>
        <begin position="70"/>
        <end position="267"/>
    </location>
</feature>
<dbReference type="InterPro" id="IPR029052">
    <property type="entry name" value="Metallo-depent_PP-like"/>
</dbReference>
<evidence type="ECO:0000259" key="1">
    <source>
        <dbReference type="Pfam" id="PF00149"/>
    </source>
</evidence>
<dbReference type="OrthoDB" id="9773199at2"/>
<dbReference type="EMBL" id="AMGM01000022">
    <property type="protein sequence ID" value="EKB49584.1"/>
    <property type="molecule type" value="Genomic_DNA"/>
</dbReference>
<organism evidence="2 3">
    <name type="scientific">Cecembia lonarensis (strain CCUG 58316 / KCTC 22772 / LW9)</name>
    <dbReference type="NCBI Taxonomy" id="1225176"/>
    <lineage>
        <taxon>Bacteria</taxon>
        <taxon>Pseudomonadati</taxon>
        <taxon>Bacteroidota</taxon>
        <taxon>Cytophagia</taxon>
        <taxon>Cytophagales</taxon>
        <taxon>Cyclobacteriaceae</taxon>
        <taxon>Cecembia</taxon>
    </lineage>
</organism>
<sequence>MFQKFLEILKAPIIFLLRRPILWLSKRVSSAPDKAYIFQRLSDLYQDIVDNPKSKQGALYNLDLKNGSTIIFSDHHKGNRGRSDEFRFSEKNYLAALEYYDKKRANYINLGDAEEFWKFNIFSIIKHNEATFEAEKKFVKRNAYYKIYGNHDMFWKIDPFSNMFLREIYGKAINIYGGIVIRVNYEDGKHIDVFCTHGHQGDKRSDGNAFSIWFVTYIWAPLQSFLDININTPASVQGEKTLHNRLMYEWSQEQKNLILVTGHTHQPIFHSYSHIITLKQQLEEALASGNQPLANQISEKIARHPSQCEKEVIKSSLYKPTYFNAGCCCYSDHSITGIEIADGFVRLVNWHEEEGTSVRQVMEELPLSELKHMFFAT</sequence>
<dbReference type="PATRIC" id="fig|1225176.3.peg.1908"/>
<evidence type="ECO:0000313" key="3">
    <source>
        <dbReference type="Proteomes" id="UP000004478"/>
    </source>
</evidence>
<dbReference type="InterPro" id="IPR004843">
    <property type="entry name" value="Calcineurin-like_PHP"/>
</dbReference>
<dbReference type="RefSeq" id="WP_009184819.1">
    <property type="nucleotide sequence ID" value="NZ_AMGM01000022.1"/>
</dbReference>
<gene>
    <name evidence="2" type="ORF">B879_01788</name>
</gene>
<comment type="caution">
    <text evidence="2">The sequence shown here is derived from an EMBL/GenBank/DDBJ whole genome shotgun (WGS) entry which is preliminary data.</text>
</comment>
<reference evidence="2 3" key="1">
    <citation type="journal article" date="2012" name="J. Bacteriol.">
        <title>Draft Genome Sequence of Cecembia lonarensis Strain LW9T, Isolated from Lonar Lake, a Haloalkaline Lake in India.</title>
        <authorList>
            <person name="Shivaji S."/>
            <person name="Ara S."/>
            <person name="Singh A."/>
            <person name="Pinnaka A.K."/>
        </authorList>
    </citation>
    <scope>NUCLEOTIDE SEQUENCE [LARGE SCALE GENOMIC DNA]</scope>
    <source>
        <strain evidence="2 3">LW9</strain>
    </source>
</reference>
<accession>K1LZP1</accession>